<protein>
    <recommendedName>
        <fullName evidence="1">DUF2470 domain-containing protein</fullName>
    </recommendedName>
</protein>
<evidence type="ECO:0000259" key="1">
    <source>
        <dbReference type="Pfam" id="PF10615"/>
    </source>
</evidence>
<dbReference type="RefSeq" id="WP_203775014.1">
    <property type="nucleotide sequence ID" value="NZ_BAAABO010000057.1"/>
</dbReference>
<evidence type="ECO:0000313" key="3">
    <source>
        <dbReference type="Proteomes" id="UP000609879"/>
    </source>
</evidence>
<keyword evidence="3" id="KW-1185">Reference proteome</keyword>
<feature type="domain" description="DUF2470" evidence="1">
    <location>
        <begin position="167"/>
        <end position="231"/>
    </location>
</feature>
<dbReference type="InterPro" id="IPR037119">
    <property type="entry name" value="Haem_oxidase_HugZ-like_sf"/>
</dbReference>
<comment type="caution">
    <text evidence="2">The sequence shown here is derived from an EMBL/GenBank/DDBJ whole genome shotgun (WGS) entry which is preliminary data.</text>
</comment>
<dbReference type="Proteomes" id="UP000609879">
    <property type="component" value="Unassembled WGS sequence"/>
</dbReference>
<accession>A0ABQ3YGN3</accession>
<gene>
    <name evidence="2" type="ORF">Ade02nite_78050</name>
</gene>
<proteinExistence type="predicted"/>
<reference evidence="2 3" key="1">
    <citation type="submission" date="2021-01" db="EMBL/GenBank/DDBJ databases">
        <title>Whole genome shotgun sequence of Actinoplanes deccanensis NBRC 13994.</title>
        <authorList>
            <person name="Komaki H."/>
            <person name="Tamura T."/>
        </authorList>
    </citation>
    <scope>NUCLEOTIDE SEQUENCE [LARGE SCALE GENOMIC DNA]</scope>
    <source>
        <strain evidence="2 3">NBRC 13994</strain>
    </source>
</reference>
<dbReference type="Gene3D" id="3.20.180.10">
    <property type="entry name" value="PNP-oxidase-like"/>
    <property type="match status" value="1"/>
</dbReference>
<organism evidence="2 3">
    <name type="scientific">Paractinoplanes deccanensis</name>
    <dbReference type="NCBI Taxonomy" id="113561"/>
    <lineage>
        <taxon>Bacteria</taxon>
        <taxon>Bacillati</taxon>
        <taxon>Actinomycetota</taxon>
        <taxon>Actinomycetes</taxon>
        <taxon>Micromonosporales</taxon>
        <taxon>Micromonosporaceae</taxon>
        <taxon>Paractinoplanes</taxon>
    </lineage>
</organism>
<dbReference type="InterPro" id="IPR019595">
    <property type="entry name" value="DUF2470"/>
</dbReference>
<dbReference type="SUPFAM" id="SSF50475">
    <property type="entry name" value="FMN-binding split barrel"/>
    <property type="match status" value="1"/>
</dbReference>
<dbReference type="Pfam" id="PF10615">
    <property type="entry name" value="DUF2470"/>
    <property type="match status" value="1"/>
</dbReference>
<name>A0ABQ3YGN3_9ACTN</name>
<dbReference type="EMBL" id="BOMI01000161">
    <property type="protein sequence ID" value="GID79164.1"/>
    <property type="molecule type" value="Genomic_DNA"/>
</dbReference>
<evidence type="ECO:0000313" key="2">
    <source>
        <dbReference type="EMBL" id="GID79164.1"/>
    </source>
</evidence>
<sequence length="241" mass="26337">MQPTHAEVARTLAAGHLPGVAHIACRPGPLPVRHVTDANGRVLLLSPRDGAFAAALKPQEGNDDTAMVLDISDVPPMAGSPALGRVWISGWATLLEGDEARAAALDYADVDASGDLLDVGAGQVLHRMDVAEVRYERNENLVDVDVDDWAEATPDPLCRIEFDLIADLLDHHEAEMSAYVRRQLGSAFQPKAEPQVVRMDRYGFMVRLDDKLARLAFPRPVTDRHDLAHLLHPVLCHRCGD</sequence>